<reference evidence="3" key="1">
    <citation type="submission" date="2016-10" db="EMBL/GenBank/DDBJ databases">
        <authorList>
            <person name="Varghese N."/>
            <person name="Submissions S."/>
        </authorList>
    </citation>
    <scope>NUCLEOTIDE SEQUENCE [LARGE SCALE GENOMIC DNA]</scope>
    <source>
        <strain evidence="3">DSM 100420</strain>
    </source>
</reference>
<sequence length="332" mass="35748">MDGLPPELADWLTAHLPGAPKITGAHRFGTGQSNPTWALETDQGALVLRAKPPGKLLPKAHMVDREFRVMAALAETGVPVPRMILLADEDTPLGRDFYVMEHLAGRVFWDPALPDIADRAAIYDAMNDVLATLAAVDPMAIGLETFGRPEGYFERQTALWTRQYLASVATPDPGMVEIGAWLAAQDVAPAPPALVHGDFRLDNMMFHPTEPRVIGLLDWELSTLGHPLADVAYQCMQWHLPHDGPLRGLGGIDRAAACLPSEEDYVARWSAGCGVAVTDWSAWMVLSAYRLGAILAGVGARAAAGNASNPKQGRAYGALVPELIALGLQLRE</sequence>
<dbReference type="Gene3D" id="3.30.200.20">
    <property type="entry name" value="Phosphorylase Kinase, domain 1"/>
    <property type="match status" value="1"/>
</dbReference>
<keyword evidence="2" id="KW-0808">Transferase</keyword>
<dbReference type="Pfam" id="PF01636">
    <property type="entry name" value="APH"/>
    <property type="match status" value="1"/>
</dbReference>
<dbReference type="Gene3D" id="3.90.1200.10">
    <property type="match status" value="1"/>
</dbReference>
<dbReference type="InterPro" id="IPR011009">
    <property type="entry name" value="Kinase-like_dom_sf"/>
</dbReference>
<accession>A0A1H3REC7</accession>
<dbReference type="PANTHER" id="PTHR47829">
    <property type="entry name" value="HYDROLASE, PUTATIVE (AFU_ORTHOLOGUE AFUA_1G12880)-RELATED"/>
    <property type="match status" value="1"/>
</dbReference>
<evidence type="ECO:0000313" key="3">
    <source>
        <dbReference type="Proteomes" id="UP000198914"/>
    </source>
</evidence>
<dbReference type="InterPro" id="IPR052898">
    <property type="entry name" value="ACAD10-like"/>
</dbReference>
<dbReference type="InterPro" id="IPR002575">
    <property type="entry name" value="Aminoglycoside_PTrfase"/>
</dbReference>
<dbReference type="SUPFAM" id="SSF56112">
    <property type="entry name" value="Protein kinase-like (PK-like)"/>
    <property type="match status" value="1"/>
</dbReference>
<name>A0A1H3REC7_9RHOB</name>
<keyword evidence="2" id="KW-0418">Kinase</keyword>
<dbReference type="EMBL" id="FNPX01000008">
    <property type="protein sequence ID" value="SDZ24084.1"/>
    <property type="molecule type" value="Genomic_DNA"/>
</dbReference>
<evidence type="ECO:0000313" key="2">
    <source>
        <dbReference type="EMBL" id="SDZ24084.1"/>
    </source>
</evidence>
<organism evidence="2 3">
    <name type="scientific">Jannaschia faecimaris</name>
    <dbReference type="NCBI Taxonomy" id="1244108"/>
    <lineage>
        <taxon>Bacteria</taxon>
        <taxon>Pseudomonadati</taxon>
        <taxon>Pseudomonadota</taxon>
        <taxon>Alphaproteobacteria</taxon>
        <taxon>Rhodobacterales</taxon>
        <taxon>Roseobacteraceae</taxon>
        <taxon>Jannaschia</taxon>
    </lineage>
</organism>
<dbReference type="PANTHER" id="PTHR47829:SF1">
    <property type="entry name" value="HAD FAMILY PHOSPHATASE"/>
    <property type="match status" value="1"/>
</dbReference>
<protein>
    <submittedName>
        <fullName evidence="2">Predicted kinase, aminoglycoside phosphotransferase (APT) family</fullName>
    </submittedName>
</protein>
<proteinExistence type="predicted"/>
<dbReference type="CDD" id="cd05154">
    <property type="entry name" value="ACAD10_11_N-like"/>
    <property type="match status" value="1"/>
</dbReference>
<dbReference type="STRING" id="1244108.SAMN05444004_10886"/>
<dbReference type="OrthoDB" id="3806873at2"/>
<dbReference type="InterPro" id="IPR041726">
    <property type="entry name" value="ACAD10_11_N"/>
</dbReference>
<feature type="domain" description="Aminoglycoside phosphotransferase" evidence="1">
    <location>
        <begin position="27"/>
        <end position="247"/>
    </location>
</feature>
<dbReference type="Proteomes" id="UP000198914">
    <property type="component" value="Unassembled WGS sequence"/>
</dbReference>
<keyword evidence="3" id="KW-1185">Reference proteome</keyword>
<evidence type="ECO:0000259" key="1">
    <source>
        <dbReference type="Pfam" id="PF01636"/>
    </source>
</evidence>
<dbReference type="AlphaFoldDB" id="A0A1H3REC7"/>
<dbReference type="GO" id="GO:0016301">
    <property type="term" value="F:kinase activity"/>
    <property type="evidence" value="ECO:0007669"/>
    <property type="project" value="UniProtKB-KW"/>
</dbReference>
<gene>
    <name evidence="2" type="ORF">SAMN05444004_10886</name>
</gene>
<dbReference type="RefSeq" id="WP_092645746.1">
    <property type="nucleotide sequence ID" value="NZ_FNPX01000008.1"/>
</dbReference>